<dbReference type="PANTHER" id="PTHR43344">
    <property type="entry name" value="PHOSPHOSERINE PHOSPHATASE"/>
    <property type="match status" value="1"/>
</dbReference>
<protein>
    <recommendedName>
        <fullName evidence="4">Histidinol-phosphatase</fullName>
        <ecNumber evidence="3">3.1.3.15</ecNumber>
    </recommendedName>
    <alternativeName>
        <fullName evidence="8">Histidinol-phosphate phosphatase</fullName>
    </alternativeName>
</protein>
<evidence type="ECO:0000256" key="5">
    <source>
        <dbReference type="ARBA" id="ARBA00022723"/>
    </source>
</evidence>
<evidence type="ECO:0000256" key="10">
    <source>
        <dbReference type="ARBA" id="ARBA00053547"/>
    </source>
</evidence>
<evidence type="ECO:0000313" key="12">
    <source>
        <dbReference type="Proteomes" id="UP000050562"/>
    </source>
</evidence>
<evidence type="ECO:0000256" key="8">
    <source>
        <dbReference type="ARBA" id="ARBA00033209"/>
    </source>
</evidence>
<gene>
    <name evidence="11" type="ORF">ALO52_01085</name>
</gene>
<comment type="function">
    <text evidence="10">Catalyzes the dephosphorylation of histidinol-phosphate to histidinol, the direct precursor of histidine.</text>
</comment>
<dbReference type="SUPFAM" id="SSF56784">
    <property type="entry name" value="HAD-like"/>
    <property type="match status" value="1"/>
</dbReference>
<evidence type="ECO:0000256" key="4">
    <source>
        <dbReference type="ARBA" id="ARBA00021697"/>
    </source>
</evidence>
<dbReference type="Gene3D" id="3.40.50.1000">
    <property type="entry name" value="HAD superfamily/HAD-like"/>
    <property type="match status" value="1"/>
</dbReference>
<comment type="catalytic activity">
    <reaction evidence="9">
        <text>L-histidinol phosphate + H2O = L-histidinol + phosphate</text>
        <dbReference type="Rhea" id="RHEA:14465"/>
        <dbReference type="ChEBI" id="CHEBI:15377"/>
        <dbReference type="ChEBI" id="CHEBI:43474"/>
        <dbReference type="ChEBI" id="CHEBI:57699"/>
        <dbReference type="ChEBI" id="CHEBI:57980"/>
        <dbReference type="EC" id="3.1.3.15"/>
    </reaction>
    <physiologicalReaction direction="left-to-right" evidence="9">
        <dbReference type="Rhea" id="RHEA:14466"/>
    </physiologicalReaction>
</comment>
<dbReference type="GO" id="GO:0004401">
    <property type="term" value="F:histidinol-phosphatase activity"/>
    <property type="evidence" value="ECO:0007669"/>
    <property type="project" value="UniProtKB-EC"/>
</dbReference>
<comment type="pathway">
    <text evidence="1">Amino-acid biosynthesis; L-histidine biosynthesis; L-histidine from 5-phospho-alpha-D-ribose 1-diphosphate: step 8/9.</text>
</comment>
<evidence type="ECO:0000256" key="2">
    <source>
        <dbReference type="ARBA" id="ARBA00009184"/>
    </source>
</evidence>
<proteinExistence type="inferred from homology"/>
<name>A0A0P9XBT4_9PSED</name>
<dbReference type="InterPro" id="IPR006385">
    <property type="entry name" value="HAD_hydro_SerB1"/>
</dbReference>
<dbReference type="Gene3D" id="1.20.1440.100">
    <property type="entry name" value="SG protein - dephosphorylation function"/>
    <property type="match status" value="1"/>
</dbReference>
<evidence type="ECO:0000256" key="6">
    <source>
        <dbReference type="ARBA" id="ARBA00022801"/>
    </source>
</evidence>
<dbReference type="EMBL" id="LJRC01000246">
    <property type="protein sequence ID" value="KPY31822.1"/>
    <property type="molecule type" value="Genomic_DNA"/>
</dbReference>
<accession>A0A0P9XBT4</accession>
<organism evidence="11 12">
    <name type="scientific">Pseudomonas syringae pv. primulae</name>
    <dbReference type="NCBI Taxonomy" id="251707"/>
    <lineage>
        <taxon>Bacteria</taxon>
        <taxon>Pseudomonadati</taxon>
        <taxon>Pseudomonadota</taxon>
        <taxon>Gammaproteobacteria</taxon>
        <taxon>Pseudomonadales</taxon>
        <taxon>Pseudomonadaceae</taxon>
        <taxon>Pseudomonas</taxon>
    </lineage>
</organism>
<evidence type="ECO:0000256" key="3">
    <source>
        <dbReference type="ARBA" id="ARBA00013085"/>
    </source>
</evidence>
<dbReference type="Proteomes" id="UP000050562">
    <property type="component" value="Unassembled WGS sequence"/>
</dbReference>
<dbReference type="FunFam" id="3.40.50.1000:FF:000025">
    <property type="entry name" value="HAD hydrolase, family IB"/>
    <property type="match status" value="1"/>
</dbReference>
<comment type="caution">
    <text evidence="11">The sequence shown here is derived from an EMBL/GenBank/DDBJ whole genome shotgun (WGS) entry which is preliminary data.</text>
</comment>
<dbReference type="PANTHER" id="PTHR43344:SF13">
    <property type="entry name" value="PHOSPHATASE RV3661-RELATED"/>
    <property type="match status" value="1"/>
</dbReference>
<reference evidence="11 12" key="1">
    <citation type="submission" date="2015-09" db="EMBL/GenBank/DDBJ databases">
        <title>Genome announcement of multiple Pseudomonas syringae strains.</title>
        <authorList>
            <person name="Thakur S."/>
            <person name="Wang P.W."/>
            <person name="Gong Y."/>
            <person name="Weir B.S."/>
            <person name="Guttman D.S."/>
        </authorList>
    </citation>
    <scope>NUCLEOTIDE SEQUENCE [LARGE SCALE GENOMIC DNA]</scope>
    <source>
        <strain evidence="11 12">ICMP3956</strain>
    </source>
</reference>
<dbReference type="NCBIfam" id="TIGR01490">
    <property type="entry name" value="HAD-SF-IB-hyp1"/>
    <property type="match status" value="1"/>
</dbReference>
<dbReference type="NCBIfam" id="TIGR01488">
    <property type="entry name" value="HAD-SF-IB"/>
    <property type="match status" value="1"/>
</dbReference>
<evidence type="ECO:0000256" key="1">
    <source>
        <dbReference type="ARBA" id="ARBA00004970"/>
    </source>
</evidence>
<keyword evidence="5" id="KW-0479">Metal-binding</keyword>
<dbReference type="InterPro" id="IPR050582">
    <property type="entry name" value="HAD-like_SerB"/>
</dbReference>
<dbReference type="InterPro" id="IPR036412">
    <property type="entry name" value="HAD-like_sf"/>
</dbReference>
<dbReference type="AlphaFoldDB" id="A0A0P9XBT4"/>
<sequence>MALAIFDLDDTLIHGDSASLWSREMMRLGWVEDEDFLSLDQELMNAYSQGKLAMEDYMAFSLTPMVGRTVGNVAEAVAHFIKAVIDPLVYREARQTIARHKAAGDRLLVISATGVHIVSPVAAHLGIDEVLAIDLEVQDGQFTGLTEGILTYREGKVLRLSEWLRVQDEMLEGAFFYSDSRNDLPLLKLVDNPITVNPDPTLRAYAQEHGWPVLDWA</sequence>
<dbReference type="RefSeq" id="WP_057410639.1">
    <property type="nucleotide sequence ID" value="NZ_LJRC01000246.1"/>
</dbReference>
<evidence type="ECO:0000256" key="9">
    <source>
        <dbReference type="ARBA" id="ARBA00052092"/>
    </source>
</evidence>
<dbReference type="Pfam" id="PF12710">
    <property type="entry name" value="HAD"/>
    <property type="match status" value="1"/>
</dbReference>
<dbReference type="PATRIC" id="fig|251707.3.peg.1420"/>
<evidence type="ECO:0000256" key="7">
    <source>
        <dbReference type="ARBA" id="ARBA00022842"/>
    </source>
</evidence>
<dbReference type="GO" id="GO:0046872">
    <property type="term" value="F:metal ion binding"/>
    <property type="evidence" value="ECO:0007669"/>
    <property type="project" value="UniProtKB-KW"/>
</dbReference>
<evidence type="ECO:0000313" key="11">
    <source>
        <dbReference type="EMBL" id="KPY31822.1"/>
    </source>
</evidence>
<keyword evidence="6 11" id="KW-0378">Hydrolase</keyword>
<comment type="similarity">
    <text evidence="2">Belongs to the HAD-like hydrolase superfamily. SerB family.</text>
</comment>
<keyword evidence="7" id="KW-0460">Magnesium</keyword>
<dbReference type="InterPro" id="IPR023214">
    <property type="entry name" value="HAD_sf"/>
</dbReference>
<dbReference type="EC" id="3.1.3.15" evidence="3"/>
<dbReference type="CDD" id="cd02612">
    <property type="entry name" value="HAD_PGPPase"/>
    <property type="match status" value="1"/>
</dbReference>